<feature type="repeat" description="TPR" evidence="3">
    <location>
        <begin position="25"/>
        <end position="58"/>
    </location>
</feature>
<sequence>MKKYCLLFSLLLIIFQTNIIWALEAANYYNQGFYLYKSDQYEQALEAFNEAIKIDPNNSEIYRGKGFT</sequence>
<evidence type="ECO:0000256" key="3">
    <source>
        <dbReference type="PROSITE-ProRule" id="PRU00339"/>
    </source>
</evidence>
<dbReference type="RefSeq" id="WP_014365750.1">
    <property type="nucleotide sequence ID" value="NZ_LAOC01000001.1"/>
</dbReference>
<protein>
    <submittedName>
        <fullName evidence="4">Tetratricopeptide repeat family protein</fullName>
    </submittedName>
</protein>
<name>A0A0F3PFV9_RICRH</name>
<dbReference type="Pfam" id="PF07719">
    <property type="entry name" value="TPR_2"/>
    <property type="match status" value="1"/>
</dbReference>
<evidence type="ECO:0000256" key="2">
    <source>
        <dbReference type="ARBA" id="ARBA00022803"/>
    </source>
</evidence>
<dbReference type="PATRIC" id="fig|1359199.3.peg.1383"/>
<dbReference type="PROSITE" id="PS50293">
    <property type="entry name" value="TPR_REGION"/>
    <property type="match status" value="1"/>
</dbReference>
<dbReference type="InterPro" id="IPR013105">
    <property type="entry name" value="TPR_2"/>
</dbReference>
<organism evidence="4 5">
    <name type="scientific">Rickettsia rhipicephali str. Ect</name>
    <dbReference type="NCBI Taxonomy" id="1359199"/>
    <lineage>
        <taxon>Bacteria</taxon>
        <taxon>Pseudomonadati</taxon>
        <taxon>Pseudomonadota</taxon>
        <taxon>Alphaproteobacteria</taxon>
        <taxon>Rickettsiales</taxon>
        <taxon>Rickettsiaceae</taxon>
        <taxon>Rickettsieae</taxon>
        <taxon>Rickettsia</taxon>
        <taxon>spotted fever group</taxon>
    </lineage>
</organism>
<dbReference type="Proteomes" id="UP000033591">
    <property type="component" value="Unassembled WGS sequence"/>
</dbReference>
<evidence type="ECO:0000313" key="5">
    <source>
        <dbReference type="Proteomes" id="UP000033591"/>
    </source>
</evidence>
<keyword evidence="1" id="KW-0677">Repeat</keyword>
<accession>A0A0F3PFV9</accession>
<dbReference type="Gene3D" id="1.25.40.10">
    <property type="entry name" value="Tetratricopeptide repeat domain"/>
    <property type="match status" value="1"/>
</dbReference>
<dbReference type="PROSITE" id="PS50005">
    <property type="entry name" value="TPR"/>
    <property type="match status" value="1"/>
</dbReference>
<gene>
    <name evidence="4" type="ORF">RMAECT_1403</name>
</gene>
<dbReference type="SUPFAM" id="SSF48452">
    <property type="entry name" value="TPR-like"/>
    <property type="match status" value="1"/>
</dbReference>
<dbReference type="InterPro" id="IPR019734">
    <property type="entry name" value="TPR_rpt"/>
</dbReference>
<dbReference type="SMART" id="SM00028">
    <property type="entry name" value="TPR"/>
    <property type="match status" value="1"/>
</dbReference>
<dbReference type="InterPro" id="IPR011990">
    <property type="entry name" value="TPR-like_helical_dom_sf"/>
</dbReference>
<evidence type="ECO:0000256" key="1">
    <source>
        <dbReference type="ARBA" id="ARBA00022737"/>
    </source>
</evidence>
<keyword evidence="2 3" id="KW-0802">TPR repeat</keyword>
<dbReference type="EMBL" id="LAOC01000001">
    <property type="protein sequence ID" value="KJV78104.1"/>
    <property type="molecule type" value="Genomic_DNA"/>
</dbReference>
<dbReference type="AlphaFoldDB" id="A0A0F3PFV9"/>
<comment type="caution">
    <text evidence="4">The sequence shown here is derived from an EMBL/GenBank/DDBJ whole genome shotgun (WGS) entry which is preliminary data.</text>
</comment>
<reference evidence="4 5" key="1">
    <citation type="submission" date="2015-01" db="EMBL/GenBank/DDBJ databases">
        <title>Genome Sequencing of Rickettsiales.</title>
        <authorList>
            <person name="Daugherty S.C."/>
            <person name="Su Q."/>
            <person name="Abolude K."/>
            <person name="Beier-Sexton M."/>
            <person name="Carlyon J.A."/>
            <person name="Carter R."/>
            <person name="Day N.P."/>
            <person name="Dumler S.J."/>
            <person name="Dyachenko V."/>
            <person name="Godinez A."/>
            <person name="Kurtti T.J."/>
            <person name="Lichay M."/>
            <person name="Mullins K.E."/>
            <person name="Ott S."/>
            <person name="Pappas-Brown V."/>
            <person name="Paris D.H."/>
            <person name="Patel P."/>
            <person name="Richards A.L."/>
            <person name="Sadzewicz L."/>
            <person name="Sears K."/>
            <person name="Seidman D."/>
            <person name="Sengamalay N."/>
            <person name="Stenos J."/>
            <person name="Tallon L.J."/>
            <person name="Vincent G."/>
            <person name="Fraser C.M."/>
            <person name="Munderloh U."/>
            <person name="Dunning-Hotopp J.C."/>
        </authorList>
    </citation>
    <scope>NUCLEOTIDE SEQUENCE [LARGE SCALE GENOMIC DNA]</scope>
    <source>
        <strain evidence="4 5">Ect</strain>
    </source>
</reference>
<evidence type="ECO:0000313" key="4">
    <source>
        <dbReference type="EMBL" id="KJV78104.1"/>
    </source>
</evidence>
<proteinExistence type="predicted"/>